<evidence type="ECO:0000313" key="2">
    <source>
        <dbReference type="Proteomes" id="UP000828251"/>
    </source>
</evidence>
<dbReference type="OrthoDB" id="959451at2759"/>
<protein>
    <submittedName>
        <fullName evidence="1">Uncharacterized protein</fullName>
    </submittedName>
</protein>
<reference evidence="1 2" key="1">
    <citation type="journal article" date="2021" name="Plant Biotechnol. J.">
        <title>Multi-omics assisted identification of the key and species-specific regulatory components of drought-tolerant mechanisms in Gossypium stocksii.</title>
        <authorList>
            <person name="Yu D."/>
            <person name="Ke L."/>
            <person name="Zhang D."/>
            <person name="Wu Y."/>
            <person name="Sun Y."/>
            <person name="Mei J."/>
            <person name="Sun J."/>
            <person name="Sun Y."/>
        </authorList>
    </citation>
    <scope>NUCLEOTIDE SEQUENCE [LARGE SCALE GENOMIC DNA]</scope>
    <source>
        <strain evidence="2">cv. E1</strain>
        <tissue evidence="1">Leaf</tissue>
    </source>
</reference>
<accession>A0A9D3UXL3</accession>
<organism evidence="1 2">
    <name type="scientific">Gossypium stocksii</name>
    <dbReference type="NCBI Taxonomy" id="47602"/>
    <lineage>
        <taxon>Eukaryota</taxon>
        <taxon>Viridiplantae</taxon>
        <taxon>Streptophyta</taxon>
        <taxon>Embryophyta</taxon>
        <taxon>Tracheophyta</taxon>
        <taxon>Spermatophyta</taxon>
        <taxon>Magnoliopsida</taxon>
        <taxon>eudicotyledons</taxon>
        <taxon>Gunneridae</taxon>
        <taxon>Pentapetalae</taxon>
        <taxon>rosids</taxon>
        <taxon>malvids</taxon>
        <taxon>Malvales</taxon>
        <taxon>Malvaceae</taxon>
        <taxon>Malvoideae</taxon>
        <taxon>Gossypium</taxon>
    </lineage>
</organism>
<name>A0A9D3UXL3_9ROSI</name>
<proteinExistence type="predicted"/>
<dbReference type="Proteomes" id="UP000828251">
    <property type="component" value="Unassembled WGS sequence"/>
</dbReference>
<sequence>MASIVTTTITNDAGDNLVLRLSNYATATETIKNTETANFSLAVPAMYLNGALVYEVSHSLRWIIFWTTDNQVSSKMFKISDSIDCKQVTNNLKSNQRSEDKITCAGYEYTAWVCMAWRSCSWAAVQGPLLGLSTAEIVWVA</sequence>
<dbReference type="AlphaFoldDB" id="A0A9D3UXL3"/>
<comment type="caution">
    <text evidence="1">The sequence shown here is derived from an EMBL/GenBank/DDBJ whole genome shotgun (WGS) entry which is preliminary data.</text>
</comment>
<keyword evidence="2" id="KW-1185">Reference proteome</keyword>
<evidence type="ECO:0000313" key="1">
    <source>
        <dbReference type="EMBL" id="KAH1064440.1"/>
    </source>
</evidence>
<dbReference type="EMBL" id="JAIQCV010000009">
    <property type="protein sequence ID" value="KAH1064440.1"/>
    <property type="molecule type" value="Genomic_DNA"/>
</dbReference>
<gene>
    <name evidence="1" type="ORF">J1N35_029427</name>
</gene>